<feature type="compositionally biased region" description="Polar residues" evidence="1">
    <location>
        <begin position="1"/>
        <end position="20"/>
    </location>
</feature>
<reference evidence="2 3" key="1">
    <citation type="submission" date="2022-12" db="EMBL/GenBank/DDBJ databases">
        <title>Chromosome-level genome of Tegillarca granosa.</title>
        <authorList>
            <person name="Kim J."/>
        </authorList>
    </citation>
    <scope>NUCLEOTIDE SEQUENCE [LARGE SCALE GENOMIC DNA]</scope>
    <source>
        <strain evidence="2">Teg-2019</strain>
        <tissue evidence="2">Adductor muscle</tissue>
    </source>
</reference>
<evidence type="ECO:0000256" key="1">
    <source>
        <dbReference type="SAM" id="MobiDB-lite"/>
    </source>
</evidence>
<comment type="caution">
    <text evidence="2">The sequence shown here is derived from an EMBL/GenBank/DDBJ whole genome shotgun (WGS) entry which is preliminary data.</text>
</comment>
<evidence type="ECO:0000313" key="2">
    <source>
        <dbReference type="EMBL" id="KAJ8316375.1"/>
    </source>
</evidence>
<feature type="region of interest" description="Disordered" evidence="1">
    <location>
        <begin position="1"/>
        <end position="27"/>
    </location>
</feature>
<protein>
    <submittedName>
        <fullName evidence="2">Uncharacterized protein</fullName>
    </submittedName>
</protein>
<dbReference type="EMBL" id="JARBDR010000328">
    <property type="protein sequence ID" value="KAJ8316375.1"/>
    <property type="molecule type" value="Genomic_DNA"/>
</dbReference>
<name>A0ABQ9FJB8_TEGGR</name>
<evidence type="ECO:0000313" key="3">
    <source>
        <dbReference type="Proteomes" id="UP001217089"/>
    </source>
</evidence>
<accession>A0ABQ9FJB8</accession>
<proteinExistence type="predicted"/>
<dbReference type="Proteomes" id="UP001217089">
    <property type="component" value="Unassembled WGS sequence"/>
</dbReference>
<keyword evidence="3" id="KW-1185">Reference proteome</keyword>
<organism evidence="2 3">
    <name type="scientific">Tegillarca granosa</name>
    <name type="common">Malaysian cockle</name>
    <name type="synonym">Anadara granosa</name>
    <dbReference type="NCBI Taxonomy" id="220873"/>
    <lineage>
        <taxon>Eukaryota</taxon>
        <taxon>Metazoa</taxon>
        <taxon>Spiralia</taxon>
        <taxon>Lophotrochozoa</taxon>
        <taxon>Mollusca</taxon>
        <taxon>Bivalvia</taxon>
        <taxon>Autobranchia</taxon>
        <taxon>Pteriomorphia</taxon>
        <taxon>Arcoida</taxon>
        <taxon>Arcoidea</taxon>
        <taxon>Arcidae</taxon>
        <taxon>Tegillarca</taxon>
    </lineage>
</organism>
<gene>
    <name evidence="2" type="ORF">KUTeg_006389</name>
</gene>
<sequence>MTAIVNQPESITKTTAPNVNTEDKNDLPEGLKELNQLNEITIHECLGKADMCFQRPCRYTVHAEGADVDDHFLYIQEDLNPLHIQDKVIILGASFLIDFNFFEGQQRTCC</sequence>